<reference evidence="3" key="1">
    <citation type="submission" date="2018-02" db="EMBL/GenBank/DDBJ databases">
        <title>Genome sequence of Candidatus Liberibacter europaeus.</title>
        <authorList>
            <person name="Frampton R.A."/>
            <person name="Thompson S.M."/>
            <person name="David C."/>
            <person name="Addison S.M."/>
            <person name="Smith G.R."/>
        </authorList>
    </citation>
    <scope>NUCLEOTIDE SEQUENCE [LARGE SCALE GENOMIC DNA]</scope>
</reference>
<dbReference type="EMBL" id="PSQJ01000002">
    <property type="protein sequence ID" value="PTL86788.1"/>
    <property type="molecule type" value="Genomic_DNA"/>
</dbReference>
<comment type="caution">
    <text evidence="2">The sequence shown here is derived from an EMBL/GenBank/DDBJ whole genome shotgun (WGS) entry which is preliminary data.</text>
</comment>
<evidence type="ECO:0000256" key="1">
    <source>
        <dbReference type="SAM" id="Coils"/>
    </source>
</evidence>
<feature type="coiled-coil region" evidence="1">
    <location>
        <begin position="159"/>
        <end position="205"/>
    </location>
</feature>
<dbReference type="AlphaFoldDB" id="A0A2T4VYD4"/>
<organism evidence="2 3">
    <name type="scientific">Candidatus Liberibacter europaeus</name>
    <dbReference type="NCBI Taxonomy" id="744859"/>
    <lineage>
        <taxon>Bacteria</taxon>
        <taxon>Pseudomonadati</taxon>
        <taxon>Pseudomonadota</taxon>
        <taxon>Alphaproteobacteria</taxon>
        <taxon>Hyphomicrobiales</taxon>
        <taxon>Rhizobiaceae</taxon>
        <taxon>Liberibacter</taxon>
    </lineage>
</organism>
<protein>
    <submittedName>
        <fullName evidence="2">Uncharacterized protein</fullName>
    </submittedName>
</protein>
<dbReference type="Proteomes" id="UP000240811">
    <property type="component" value="Unassembled WGS sequence"/>
</dbReference>
<evidence type="ECO:0000313" key="3">
    <source>
        <dbReference type="Proteomes" id="UP000240811"/>
    </source>
</evidence>
<name>A0A2T4VYD4_9HYPH</name>
<accession>A0A2T4VYD4</accession>
<keyword evidence="1" id="KW-0175">Coiled coil</keyword>
<gene>
    <name evidence="2" type="ORF">C4617_03040</name>
</gene>
<sequence>MNQGLVSIAVLSLFLGGCDLGTESNSIKNTEKVHSTMADNKQANLQDIDTTIISLDTKLERAKKGLILLEELKEAMSLQKEICRTLVLYASDPAYTREDVNSRTKGLIKVGEGLSEVWRTEVERFSDQQVTDTSNKESRLQDSINTLDSAPIRDAWEKVSSLRQMLEEQKTLIKQVRDEDIEKTFAEAENFVKDSEERLKNAIEARKHNDYELSHLHLESIHDKLDLIADTVTTASERLRTLNGNTSLLITSKIKTNSKFNKIGVDIKKVESMQPSELEYLKTSNLNSEEGLKRVSELLDKGNGYLQEAIKERKDKHYRASIRLSAKSQRFINRSTYFINFLKARFPNTLTSSSLIVAQSKNHGKLLHEYLDLKATASPATLDFSTWDKLKDIESSLKKAEEVADHVDKEIGLYLKYRDREAPASSDTQSPIDTMKHESEMVKVSLDGSVVPYKPGDPIAEGESTGYTYTSLAQLPSTDTGEAFNGLGGRKRRVVSSSVRVLNAQGLEVGTSFNNSKECPISTFHHVQRHEC</sequence>
<proteinExistence type="predicted"/>
<evidence type="ECO:0000313" key="2">
    <source>
        <dbReference type="EMBL" id="PTL86788.1"/>
    </source>
</evidence>